<dbReference type="Pfam" id="PF11987">
    <property type="entry name" value="IF-2"/>
    <property type="match status" value="1"/>
</dbReference>
<dbReference type="SUPFAM" id="SSF52540">
    <property type="entry name" value="P-loop containing nucleoside triphosphate hydrolases"/>
    <property type="match status" value="1"/>
</dbReference>
<evidence type="ECO:0000313" key="14">
    <source>
        <dbReference type="EMBL" id="ELR66166.1"/>
    </source>
</evidence>
<dbReference type="InterPro" id="IPR036925">
    <property type="entry name" value="TIF_IF2_dom3_sf"/>
</dbReference>
<comment type="caution">
    <text evidence="14">The sequence shown here is derived from an EMBL/GenBank/DDBJ whole genome shotgun (WGS) entry which is preliminary data.</text>
</comment>
<reference evidence="14 15" key="1">
    <citation type="submission" date="2012-12" db="EMBL/GenBank/DDBJ databases">
        <title>Genome Assembly of Photobacterium sp. AK15.</title>
        <authorList>
            <person name="Khatri I."/>
            <person name="Vaidya B."/>
            <person name="Srinivas T.N.R."/>
            <person name="Subramanian S."/>
            <person name="Pinnaka A."/>
        </authorList>
    </citation>
    <scope>NUCLEOTIDE SEQUENCE [LARGE SCALE GENOMIC DNA]</scope>
    <source>
        <strain evidence="14 15">AK15</strain>
    </source>
</reference>
<dbReference type="GO" id="GO:0003924">
    <property type="term" value="F:GTPase activity"/>
    <property type="evidence" value="ECO:0007669"/>
    <property type="project" value="UniProtKB-UniRule"/>
</dbReference>
<dbReference type="InterPro" id="IPR044145">
    <property type="entry name" value="IF2_II"/>
</dbReference>
<dbReference type="Pfam" id="PF08364">
    <property type="entry name" value="IF2_assoc"/>
    <property type="match status" value="1"/>
</dbReference>
<evidence type="ECO:0000256" key="7">
    <source>
        <dbReference type="ARBA" id="ARBA00022917"/>
    </source>
</evidence>
<gene>
    <name evidence="9" type="primary">infB</name>
    <name evidence="14" type="ORF">C942_00352</name>
</gene>
<feature type="binding site" evidence="9">
    <location>
        <begin position="532"/>
        <end position="535"/>
    </location>
    <ligand>
        <name>GTP</name>
        <dbReference type="ChEBI" id="CHEBI:37565"/>
    </ligand>
</feature>
<dbReference type="InterPro" id="IPR013575">
    <property type="entry name" value="IF2_assoc_dom_bac"/>
</dbReference>
<dbReference type="Pfam" id="PF03144">
    <property type="entry name" value="GTP_EFTU_D2"/>
    <property type="match status" value="1"/>
</dbReference>
<dbReference type="AlphaFoldDB" id="L8JBH2"/>
<keyword evidence="4 9" id="KW-0963">Cytoplasm</keyword>
<protein>
    <recommendedName>
        <fullName evidence="3 9">Translation initiation factor IF-2</fullName>
    </recommendedName>
</protein>
<dbReference type="GO" id="GO:0003743">
    <property type="term" value="F:translation initiation factor activity"/>
    <property type="evidence" value="ECO:0007669"/>
    <property type="project" value="UniProtKB-UniRule"/>
</dbReference>
<dbReference type="NCBIfam" id="TIGR00231">
    <property type="entry name" value="small_GTP"/>
    <property type="match status" value="1"/>
</dbReference>
<dbReference type="Gene3D" id="3.40.50.300">
    <property type="entry name" value="P-loop containing nucleotide triphosphate hydrolases"/>
    <property type="match status" value="1"/>
</dbReference>
<feature type="compositionally biased region" description="Polar residues" evidence="12">
    <location>
        <begin position="250"/>
        <end position="276"/>
    </location>
</feature>
<keyword evidence="6 9" id="KW-0547">Nucleotide-binding</keyword>
<keyword evidence="7 9" id="KW-0648">Protein biosynthesis</keyword>
<dbReference type="CDD" id="cd01887">
    <property type="entry name" value="IF2_eIF5B"/>
    <property type="match status" value="1"/>
</dbReference>
<dbReference type="PROSITE" id="PS51722">
    <property type="entry name" value="G_TR_2"/>
    <property type="match status" value="1"/>
</dbReference>
<dbReference type="Pfam" id="PF22042">
    <property type="entry name" value="EF-G_D2"/>
    <property type="match status" value="1"/>
</dbReference>
<dbReference type="RefSeq" id="WP_007464822.1">
    <property type="nucleotide sequence ID" value="NZ_AMZO01000011.1"/>
</dbReference>
<dbReference type="Proteomes" id="UP000011134">
    <property type="component" value="Unassembled WGS sequence"/>
</dbReference>
<organism evidence="14 15">
    <name type="scientific">Photobacterium marinum</name>
    <dbReference type="NCBI Taxonomy" id="1056511"/>
    <lineage>
        <taxon>Bacteria</taxon>
        <taxon>Pseudomonadati</taxon>
        <taxon>Pseudomonadota</taxon>
        <taxon>Gammaproteobacteria</taxon>
        <taxon>Vibrionales</taxon>
        <taxon>Vibrionaceae</taxon>
        <taxon>Photobacterium</taxon>
    </lineage>
</organism>
<dbReference type="PATRIC" id="fig|1056511.3.peg.1837"/>
<feature type="binding site" evidence="9">
    <location>
        <begin position="432"/>
        <end position="439"/>
    </location>
    <ligand>
        <name>GTP</name>
        <dbReference type="ChEBI" id="CHEBI:37565"/>
    </ligand>
</feature>
<dbReference type="CDD" id="cd03692">
    <property type="entry name" value="mtIF2_IVc"/>
    <property type="match status" value="1"/>
</dbReference>
<dbReference type="FunFam" id="3.40.50.10050:FF:000001">
    <property type="entry name" value="Translation initiation factor IF-2"/>
    <property type="match status" value="1"/>
</dbReference>
<dbReference type="GO" id="GO:0005525">
    <property type="term" value="F:GTP binding"/>
    <property type="evidence" value="ECO:0007669"/>
    <property type="project" value="UniProtKB-KW"/>
</dbReference>
<dbReference type="OrthoDB" id="9811804at2"/>
<dbReference type="InterPro" id="IPR004161">
    <property type="entry name" value="EFTu-like_2"/>
</dbReference>
<dbReference type="InterPro" id="IPR005225">
    <property type="entry name" value="Small_GTP-bd"/>
</dbReference>
<dbReference type="InterPro" id="IPR009061">
    <property type="entry name" value="DNA-bd_dom_put_sf"/>
</dbReference>
<dbReference type="InterPro" id="IPR053905">
    <property type="entry name" value="EF-G-like_DII"/>
</dbReference>
<dbReference type="Pfam" id="PF04760">
    <property type="entry name" value="IF2_N"/>
    <property type="match status" value="2"/>
</dbReference>
<evidence type="ECO:0000256" key="5">
    <source>
        <dbReference type="ARBA" id="ARBA00022540"/>
    </source>
</evidence>
<feature type="compositionally biased region" description="Basic and acidic residues" evidence="12">
    <location>
        <begin position="101"/>
        <end position="247"/>
    </location>
</feature>
<dbReference type="GO" id="GO:0005829">
    <property type="term" value="C:cytosol"/>
    <property type="evidence" value="ECO:0007669"/>
    <property type="project" value="TreeGrafter"/>
</dbReference>
<evidence type="ECO:0000256" key="4">
    <source>
        <dbReference type="ARBA" id="ARBA00022490"/>
    </source>
</evidence>
<dbReference type="InterPro" id="IPR023115">
    <property type="entry name" value="TIF_IF2_dom3"/>
</dbReference>
<evidence type="ECO:0000256" key="12">
    <source>
        <dbReference type="SAM" id="MobiDB-lite"/>
    </source>
</evidence>
<name>L8JBH2_9GAMM</name>
<dbReference type="SUPFAM" id="SSF52156">
    <property type="entry name" value="Initiation factor IF2/eIF5b, domain 3"/>
    <property type="match status" value="1"/>
</dbReference>
<proteinExistence type="inferred from homology"/>
<comment type="similarity">
    <text evidence="2 9 10">Belongs to the TRAFAC class translation factor GTPase superfamily. Classic translation factor GTPase family. IF-2 subfamily.</text>
</comment>
<dbReference type="CDD" id="cd03702">
    <property type="entry name" value="IF2_mtIF2_II"/>
    <property type="match status" value="1"/>
</dbReference>
<dbReference type="InterPro" id="IPR009000">
    <property type="entry name" value="Transl_B-barrel_sf"/>
</dbReference>
<dbReference type="InterPro" id="IPR027417">
    <property type="entry name" value="P-loop_NTPase"/>
</dbReference>
<evidence type="ECO:0000256" key="6">
    <source>
        <dbReference type="ARBA" id="ARBA00022741"/>
    </source>
</evidence>
<dbReference type="FunFam" id="2.40.30.10:FF:000008">
    <property type="entry name" value="Translation initiation factor IF-2"/>
    <property type="match status" value="1"/>
</dbReference>
<comment type="function">
    <text evidence="9 10">One of the essential components for the initiation of protein synthesis. Protects formylmethionyl-tRNA from spontaneous hydrolysis and promotes its binding to the 30S ribosomal subunits. Also involved in the hydrolysis of GTP during the formation of the 70S ribosomal complex.</text>
</comment>
<dbReference type="FunFam" id="2.40.30.10:FF:000007">
    <property type="entry name" value="Translation initiation factor IF-2"/>
    <property type="match status" value="1"/>
</dbReference>
<dbReference type="InterPro" id="IPR000178">
    <property type="entry name" value="TF_IF2_bacterial-like"/>
</dbReference>
<keyword evidence="5 9" id="KW-0396">Initiation factor</keyword>
<feature type="compositionally biased region" description="Basic residues" evidence="12">
    <location>
        <begin position="313"/>
        <end position="325"/>
    </location>
</feature>
<dbReference type="NCBIfam" id="TIGR00487">
    <property type="entry name" value="IF-2"/>
    <property type="match status" value="1"/>
</dbReference>
<dbReference type="PROSITE" id="PS01176">
    <property type="entry name" value="IF2"/>
    <property type="match status" value="1"/>
</dbReference>
<dbReference type="FunFam" id="3.40.50.300:FF:000019">
    <property type="entry name" value="Translation initiation factor IF-2"/>
    <property type="match status" value="1"/>
</dbReference>
<feature type="binding site" evidence="9">
    <location>
        <begin position="478"/>
        <end position="482"/>
    </location>
    <ligand>
        <name>GTP</name>
        <dbReference type="ChEBI" id="CHEBI:37565"/>
    </ligand>
</feature>
<keyword evidence="15" id="KW-1185">Reference proteome</keyword>
<evidence type="ECO:0000256" key="11">
    <source>
        <dbReference type="RuleBase" id="RU000645"/>
    </source>
</evidence>
<dbReference type="EMBL" id="AMZO01000011">
    <property type="protein sequence ID" value="ELR66166.1"/>
    <property type="molecule type" value="Genomic_DNA"/>
</dbReference>
<dbReference type="Gene3D" id="3.30.56.50">
    <property type="entry name" value="Putative DNA-binding domain, N-terminal subdomain of bacterial translation initiation factor IF2"/>
    <property type="match status" value="1"/>
</dbReference>
<dbReference type="Gene3D" id="3.40.50.10050">
    <property type="entry name" value="Translation initiation factor IF- 2, domain 3"/>
    <property type="match status" value="1"/>
</dbReference>
<sequence length="924" mass="101201">MSEVTVKALAEEIGTPIDRLLTQFADAGISKNAGDSVSQQEKQTLLAHLKKEHGGESAGGAPTRLTLQRKTRSTLSVAGAGGKSKSVQVEVRKKRTYVKRSALEEEQRAAEEAKRQAEEAAKREAEEAAKREAEEAAKRAAEEAAKREAEEKAKREAEEAAKRAAEEKCLAEEQAKRDAEHKVERDAEDKQNREAEEKRLAEEAKRAAADKQAKEEAEALQRRREEEAKRKAEEESQRQLEEARKMAEMNQKNWSKADQNTSNMEKADYHTTTSSYARAAEDEQDRKEEGGHRRKKKKAGAKSDDRNAGRGGRNQRGRGKQRMHKPTSMQHGFDKTATVAKQDVVIGETIVVSELANKMSVKSAEVIKVMMKMGAMATINQVIDQETAQLVAEEMGHKVILRKENELEEAVLSDRDENLVAVPRAPVVTIMGHVDHGKTSTLDYIRKAHVASGEAGGITQHIGAYHVQTDNGMITFLDTPGHAAFTAMRARGAQATDIVVLVVAADDGVMPQTVEAIQHAKAAGVPLIVAVNKIDKEDANPDNVKNELAQYDVIPEEWGGENMFVHISAKQGTNIDGLLEAILLQSEVLELTAVSEGMARGVVVESRLDKGRGPVATVLVQEGTLHKGDIVLCGLEHGRVRAMRDELGQEIESAGPSIPVEILGLSGVPSSGDEATVVRDERKAREVALYRQGKFRDIKLARQQKAKLENMFSNMTAGEVAELNVVLKADVQGSVEAIADSLRKLSTDEVKVNIVGSGVGGITETDAVLAAASNAIILGFNVRADASARKTIENENLDLRYYSIIYQLIDEVKAAMGGMLAPEFKQEIMGLAEVRDVFKSPKIGAIAGCMVTEGTIKRNNPIRVLRDNVVIYEGELESLRRFKDDVQEVKNGYECGIGVKNYNDVRVGDQIEVYEIVEVKRTLD</sequence>
<dbReference type="SUPFAM" id="SSF50447">
    <property type="entry name" value="Translation proteins"/>
    <property type="match status" value="2"/>
</dbReference>
<dbReference type="InterPro" id="IPR000795">
    <property type="entry name" value="T_Tr_GTP-bd_dom"/>
</dbReference>
<dbReference type="Gene3D" id="2.40.30.10">
    <property type="entry name" value="Translation factors"/>
    <property type="match status" value="2"/>
</dbReference>
<feature type="region of interest" description="Disordered" evidence="12">
    <location>
        <begin position="51"/>
        <end position="331"/>
    </location>
</feature>
<dbReference type="HAMAP" id="MF_00100_B">
    <property type="entry name" value="IF_2_B"/>
    <property type="match status" value="1"/>
</dbReference>
<dbReference type="InterPro" id="IPR015760">
    <property type="entry name" value="TIF_IF2"/>
</dbReference>
<dbReference type="Pfam" id="PF00009">
    <property type="entry name" value="GTP_EFTU"/>
    <property type="match status" value="1"/>
</dbReference>
<comment type="subcellular location">
    <subcellularLocation>
        <location evidence="1 9 11">Cytoplasm</location>
    </subcellularLocation>
</comment>
<keyword evidence="8 9" id="KW-0342">GTP-binding</keyword>
<dbReference type="PANTHER" id="PTHR43381:SF5">
    <property type="entry name" value="TR-TYPE G DOMAIN-CONTAINING PROTEIN"/>
    <property type="match status" value="1"/>
</dbReference>
<evidence type="ECO:0000256" key="9">
    <source>
        <dbReference type="HAMAP-Rule" id="MF_00100"/>
    </source>
</evidence>
<evidence type="ECO:0000256" key="8">
    <source>
        <dbReference type="ARBA" id="ARBA00023134"/>
    </source>
</evidence>
<feature type="domain" description="Tr-type G" evidence="13">
    <location>
        <begin position="423"/>
        <end position="592"/>
    </location>
</feature>
<evidence type="ECO:0000313" key="15">
    <source>
        <dbReference type="Proteomes" id="UP000011134"/>
    </source>
</evidence>
<feature type="region of interest" description="G-domain" evidence="9">
    <location>
        <begin position="426"/>
        <end position="574"/>
    </location>
</feature>
<evidence type="ECO:0000256" key="2">
    <source>
        <dbReference type="ARBA" id="ARBA00007733"/>
    </source>
</evidence>
<dbReference type="InterPro" id="IPR006847">
    <property type="entry name" value="IF2_N"/>
</dbReference>
<feature type="compositionally biased region" description="Basic and acidic residues" evidence="12">
    <location>
        <begin position="279"/>
        <end position="291"/>
    </location>
</feature>
<dbReference type="PANTHER" id="PTHR43381">
    <property type="entry name" value="TRANSLATION INITIATION FACTOR IF-2-RELATED"/>
    <property type="match status" value="1"/>
</dbReference>
<evidence type="ECO:0000256" key="10">
    <source>
        <dbReference type="RuleBase" id="RU000644"/>
    </source>
</evidence>
<evidence type="ECO:0000256" key="1">
    <source>
        <dbReference type="ARBA" id="ARBA00004496"/>
    </source>
</evidence>
<evidence type="ECO:0000259" key="13">
    <source>
        <dbReference type="PROSITE" id="PS51722"/>
    </source>
</evidence>
<dbReference type="SUPFAM" id="SSF46955">
    <property type="entry name" value="Putative DNA-binding domain"/>
    <property type="match status" value="1"/>
</dbReference>
<accession>L8JBH2</accession>
<evidence type="ECO:0000256" key="3">
    <source>
        <dbReference type="ARBA" id="ARBA00020675"/>
    </source>
</evidence>